<dbReference type="PANTHER" id="PTHR33908:SF11">
    <property type="entry name" value="MEMBRANE PROTEIN"/>
    <property type="match status" value="1"/>
</dbReference>
<dbReference type="GO" id="GO:0009103">
    <property type="term" value="P:lipopolysaccharide biosynthetic process"/>
    <property type="evidence" value="ECO:0007669"/>
    <property type="project" value="UniProtKB-ARBA"/>
</dbReference>
<evidence type="ECO:0000313" key="13">
    <source>
        <dbReference type="Proteomes" id="UP000321891"/>
    </source>
</evidence>
<keyword evidence="13" id="KW-1185">Reference proteome</keyword>
<dbReference type="Pfam" id="PF13231">
    <property type="entry name" value="PMT_2"/>
    <property type="match status" value="1"/>
</dbReference>
<evidence type="ECO:0000259" key="9">
    <source>
        <dbReference type="Pfam" id="PF13231"/>
    </source>
</evidence>
<evidence type="ECO:0000256" key="6">
    <source>
        <dbReference type="ARBA" id="ARBA00022989"/>
    </source>
</evidence>
<proteinExistence type="predicted"/>
<evidence type="ECO:0000256" key="2">
    <source>
        <dbReference type="ARBA" id="ARBA00022475"/>
    </source>
</evidence>
<evidence type="ECO:0000256" key="3">
    <source>
        <dbReference type="ARBA" id="ARBA00022676"/>
    </source>
</evidence>
<feature type="transmembrane region" description="Helical" evidence="8">
    <location>
        <begin position="254"/>
        <end position="273"/>
    </location>
</feature>
<organism evidence="10 12">
    <name type="scientific">Acetobacter cibinongensis</name>
    <dbReference type="NCBI Taxonomy" id="146475"/>
    <lineage>
        <taxon>Bacteria</taxon>
        <taxon>Pseudomonadati</taxon>
        <taxon>Pseudomonadota</taxon>
        <taxon>Alphaproteobacteria</taxon>
        <taxon>Acetobacterales</taxon>
        <taxon>Acetobacteraceae</taxon>
        <taxon>Acetobacter</taxon>
    </lineage>
</organism>
<feature type="domain" description="Glycosyltransferase RgtA/B/C/D-like" evidence="9">
    <location>
        <begin position="49"/>
        <end position="218"/>
    </location>
</feature>
<keyword evidence="6 8" id="KW-1133">Transmembrane helix</keyword>
<feature type="transmembrane region" description="Helical" evidence="8">
    <location>
        <begin position="48"/>
        <end position="65"/>
    </location>
</feature>
<keyword evidence="7 8" id="KW-0472">Membrane</keyword>
<sequence>MNKVPYWGWLCALAALTVLRIGVSAWLPLTPDEAYYRVWALAPATGYLDHPPMVAVFIGFGMALAGDTACGVRLLGPVSAALGSLFLVLATRRWGLSRGLAPSQSTKAGIQAAVLLNGTLALGVGTILITPDTPLLFFMALFLWSLSGLLQSRQGWWWLVVGASAGLGCASKYTAILPVAGLCVWLLVFASGRMWLRTLWPWLGGLFAALCLAPVVWWNAHHGWASFLKQGGRAGDWHPNKIITYFGELLGGQIGLATPGIFLFFVVGAVVLFRQKDAISRVYTCMVAVSAAVFIQHAFGARVQANWPVVLYPILCMAATLPAWRWWKAASGLGMALVVLVIGQALATPLKLSPHFDMTLRQMGGWAELAPKLDGQLPEHEPLIADEYGLAAELAFYAPASRPVIAVEPRWALFALQPSACTEGYLVRSHRRHDAPDPAVFTVLERLPDVVRARRGVVADTYSVYKVRLQCTALGRGQDAVLLPRHG</sequence>
<feature type="transmembrane region" description="Helical" evidence="8">
    <location>
        <begin position="173"/>
        <end position="192"/>
    </location>
</feature>
<keyword evidence="4 10" id="KW-0808">Transferase</keyword>
<feature type="transmembrane region" description="Helical" evidence="8">
    <location>
        <begin position="280"/>
        <end position="299"/>
    </location>
</feature>
<name>A0A0D6N4X4_9PROT</name>
<gene>
    <name evidence="10" type="ORF">Abci_016_081</name>
    <name evidence="11" type="ORF">ACI01nite_13680</name>
</gene>
<dbReference type="InterPro" id="IPR038731">
    <property type="entry name" value="RgtA/B/C-like"/>
</dbReference>
<feature type="transmembrane region" description="Helical" evidence="8">
    <location>
        <begin position="305"/>
        <end position="324"/>
    </location>
</feature>
<accession>A0A0D6N4X4</accession>
<evidence type="ECO:0000313" key="12">
    <source>
        <dbReference type="Proteomes" id="UP000032671"/>
    </source>
</evidence>
<dbReference type="STRING" id="1231339.Abci_016_081"/>
<feature type="transmembrane region" description="Helical" evidence="8">
    <location>
        <begin position="199"/>
        <end position="220"/>
    </location>
</feature>
<keyword evidence="3" id="KW-0328">Glycosyltransferase</keyword>
<evidence type="ECO:0000313" key="11">
    <source>
        <dbReference type="EMBL" id="GEL58766.1"/>
    </source>
</evidence>
<dbReference type="PANTHER" id="PTHR33908">
    <property type="entry name" value="MANNOSYLTRANSFERASE YKCB-RELATED"/>
    <property type="match status" value="1"/>
</dbReference>
<dbReference type="GO" id="GO:0016763">
    <property type="term" value="F:pentosyltransferase activity"/>
    <property type="evidence" value="ECO:0007669"/>
    <property type="project" value="TreeGrafter"/>
</dbReference>
<feature type="transmembrane region" description="Helical" evidence="8">
    <location>
        <begin position="110"/>
        <end position="128"/>
    </location>
</feature>
<evidence type="ECO:0000256" key="8">
    <source>
        <dbReference type="SAM" id="Phobius"/>
    </source>
</evidence>
<comment type="caution">
    <text evidence="10">The sequence shown here is derived from an EMBL/GenBank/DDBJ whole genome shotgun (WGS) entry which is preliminary data.</text>
</comment>
<dbReference type="GO" id="GO:0005886">
    <property type="term" value="C:plasma membrane"/>
    <property type="evidence" value="ECO:0007669"/>
    <property type="project" value="UniProtKB-SubCell"/>
</dbReference>
<reference evidence="11 13" key="2">
    <citation type="submission" date="2019-07" db="EMBL/GenBank/DDBJ databases">
        <title>Whole genome shotgun sequence of Acetobacter cibinongensis NBRC 16605.</title>
        <authorList>
            <person name="Hosoyama A."/>
            <person name="Uohara A."/>
            <person name="Ohji S."/>
            <person name="Ichikawa N."/>
        </authorList>
    </citation>
    <scope>NUCLEOTIDE SEQUENCE [LARGE SCALE GENOMIC DNA]</scope>
    <source>
        <strain evidence="11 13">NBRC 16605</strain>
    </source>
</reference>
<feature type="transmembrane region" description="Helical" evidence="8">
    <location>
        <begin position="135"/>
        <end position="153"/>
    </location>
</feature>
<dbReference type="Proteomes" id="UP000321891">
    <property type="component" value="Unassembled WGS sequence"/>
</dbReference>
<dbReference type="RefSeq" id="WP_084597605.1">
    <property type="nucleotide sequence ID" value="NZ_BAMV01000016.1"/>
</dbReference>
<feature type="transmembrane region" description="Helical" evidence="8">
    <location>
        <begin position="72"/>
        <end position="90"/>
    </location>
</feature>
<protein>
    <submittedName>
        <fullName evidence="11">Glycosyl transferase</fullName>
    </submittedName>
    <submittedName>
        <fullName evidence="10">Glycosyl/arabinosyl/mannosyl transferase</fullName>
    </submittedName>
</protein>
<evidence type="ECO:0000256" key="7">
    <source>
        <dbReference type="ARBA" id="ARBA00023136"/>
    </source>
</evidence>
<dbReference type="AlphaFoldDB" id="A0A0D6N4X4"/>
<evidence type="ECO:0000256" key="5">
    <source>
        <dbReference type="ARBA" id="ARBA00022692"/>
    </source>
</evidence>
<keyword evidence="2" id="KW-1003">Cell membrane</keyword>
<evidence type="ECO:0000313" key="10">
    <source>
        <dbReference type="EMBL" id="GAN60735.1"/>
    </source>
</evidence>
<dbReference type="InterPro" id="IPR050297">
    <property type="entry name" value="LipidA_mod_glycosyltrf_83"/>
</dbReference>
<comment type="subcellular location">
    <subcellularLocation>
        <location evidence="1">Cell membrane</location>
        <topology evidence="1">Multi-pass membrane protein</topology>
    </subcellularLocation>
</comment>
<keyword evidence="5 8" id="KW-0812">Transmembrane</keyword>
<accession>A0A6N3SQW1</accession>
<feature type="transmembrane region" description="Helical" evidence="8">
    <location>
        <begin position="331"/>
        <end position="350"/>
    </location>
</feature>
<evidence type="ECO:0000256" key="1">
    <source>
        <dbReference type="ARBA" id="ARBA00004651"/>
    </source>
</evidence>
<dbReference type="EMBL" id="BAMV01000016">
    <property type="protein sequence ID" value="GAN60735.1"/>
    <property type="molecule type" value="Genomic_DNA"/>
</dbReference>
<dbReference type="Proteomes" id="UP000032671">
    <property type="component" value="Unassembled WGS sequence"/>
</dbReference>
<dbReference type="EMBL" id="BJVU01000004">
    <property type="protein sequence ID" value="GEL58766.1"/>
    <property type="molecule type" value="Genomic_DNA"/>
</dbReference>
<evidence type="ECO:0000256" key="4">
    <source>
        <dbReference type="ARBA" id="ARBA00022679"/>
    </source>
</evidence>
<reference evidence="10 12" key="1">
    <citation type="submission" date="2012-11" db="EMBL/GenBank/DDBJ databases">
        <title>Whole genome sequence of Acetobacter cibinongensis 4H-1.</title>
        <authorList>
            <person name="Azuma Y."/>
            <person name="Higashiura N."/>
            <person name="Hirakawa H."/>
            <person name="Matsushita K."/>
        </authorList>
    </citation>
    <scope>NUCLEOTIDE SEQUENCE [LARGE SCALE GENOMIC DNA]</scope>
    <source>
        <strain evidence="10 12">4H-1</strain>
    </source>
</reference>